<dbReference type="AlphaFoldDB" id="A0A6N9H7K6"/>
<keyword evidence="9" id="KW-1185">Reference proteome</keyword>
<comment type="caution">
    <text evidence="8">The sequence shown here is derived from an EMBL/GenBank/DDBJ whole genome shotgun (WGS) entry which is preliminary data.</text>
</comment>
<organism evidence="8 9">
    <name type="scientific">Brevibacterium rongguiense</name>
    <dbReference type="NCBI Taxonomy" id="2695267"/>
    <lineage>
        <taxon>Bacteria</taxon>
        <taxon>Bacillati</taxon>
        <taxon>Actinomycetota</taxon>
        <taxon>Actinomycetes</taxon>
        <taxon>Micrococcales</taxon>
        <taxon>Brevibacteriaceae</taxon>
        <taxon>Brevibacterium</taxon>
    </lineage>
</organism>
<evidence type="ECO:0000256" key="3">
    <source>
        <dbReference type="ARBA" id="ARBA00022989"/>
    </source>
</evidence>
<accession>A0A6N9H7K6</accession>
<dbReference type="Pfam" id="PF06305">
    <property type="entry name" value="LapA_dom"/>
    <property type="match status" value="1"/>
</dbReference>
<dbReference type="RefSeq" id="WP_160953187.1">
    <property type="nucleotide sequence ID" value="NZ_WWEQ01000024.1"/>
</dbReference>
<keyword evidence="4 6" id="KW-0472">Membrane</keyword>
<evidence type="ECO:0000313" key="9">
    <source>
        <dbReference type="Proteomes" id="UP000469215"/>
    </source>
</evidence>
<protein>
    <submittedName>
        <fullName evidence="8">DUF1049 domain-containing protein</fullName>
    </submittedName>
</protein>
<feature type="compositionally biased region" description="Low complexity" evidence="5">
    <location>
        <begin position="26"/>
        <end position="41"/>
    </location>
</feature>
<evidence type="ECO:0000313" key="8">
    <source>
        <dbReference type="EMBL" id="MYM19756.1"/>
    </source>
</evidence>
<reference evidence="8 9" key="1">
    <citation type="submission" date="2020-01" db="EMBL/GenBank/DDBJ databases">
        <authorList>
            <person name="Deng T."/>
        </authorList>
    </citation>
    <scope>NUCLEOTIDE SEQUENCE [LARGE SCALE GENOMIC DNA]</scope>
    <source>
        <strain evidence="8 9">5221</strain>
    </source>
</reference>
<proteinExistence type="predicted"/>
<keyword evidence="3 6" id="KW-1133">Transmembrane helix</keyword>
<feature type="transmembrane region" description="Helical" evidence="6">
    <location>
        <begin position="62"/>
        <end position="81"/>
    </location>
</feature>
<sequence length="146" mass="15097">MSRPDDAISGDDALAELDALDARESGGAPRTGEPARRGGAPAPRPRGEAAPRVRSSPISTGMWIALIISALLLVLLLVFVLQNNVPANIHFLGWSFTLPLGAAILFAAIAGVLLAGAIGSARMFLVGRRRKRAAQAQAGAAARPGR</sequence>
<keyword evidence="1" id="KW-1003">Cell membrane</keyword>
<dbReference type="EMBL" id="WWEQ01000024">
    <property type="protein sequence ID" value="MYM19756.1"/>
    <property type="molecule type" value="Genomic_DNA"/>
</dbReference>
<evidence type="ECO:0000259" key="7">
    <source>
        <dbReference type="Pfam" id="PF06305"/>
    </source>
</evidence>
<dbReference type="GO" id="GO:0005886">
    <property type="term" value="C:plasma membrane"/>
    <property type="evidence" value="ECO:0007669"/>
    <property type="project" value="InterPro"/>
</dbReference>
<feature type="region of interest" description="Disordered" evidence="5">
    <location>
        <begin position="22"/>
        <end position="55"/>
    </location>
</feature>
<evidence type="ECO:0000256" key="4">
    <source>
        <dbReference type="ARBA" id="ARBA00023136"/>
    </source>
</evidence>
<name>A0A6N9H7K6_9MICO</name>
<dbReference type="InterPro" id="IPR010445">
    <property type="entry name" value="LapA_dom"/>
</dbReference>
<keyword evidence="2 6" id="KW-0812">Transmembrane</keyword>
<evidence type="ECO:0000256" key="1">
    <source>
        <dbReference type="ARBA" id="ARBA00022475"/>
    </source>
</evidence>
<feature type="transmembrane region" description="Helical" evidence="6">
    <location>
        <begin position="101"/>
        <end position="125"/>
    </location>
</feature>
<feature type="domain" description="Lipopolysaccharide assembly protein A" evidence="7">
    <location>
        <begin position="82"/>
        <end position="136"/>
    </location>
</feature>
<gene>
    <name evidence="8" type="ORF">GSY69_07180</name>
</gene>
<evidence type="ECO:0000256" key="6">
    <source>
        <dbReference type="SAM" id="Phobius"/>
    </source>
</evidence>
<evidence type="ECO:0000256" key="2">
    <source>
        <dbReference type="ARBA" id="ARBA00022692"/>
    </source>
</evidence>
<dbReference type="Proteomes" id="UP000469215">
    <property type="component" value="Unassembled WGS sequence"/>
</dbReference>
<evidence type="ECO:0000256" key="5">
    <source>
        <dbReference type="SAM" id="MobiDB-lite"/>
    </source>
</evidence>